<evidence type="ECO:0000313" key="5">
    <source>
        <dbReference type="Proteomes" id="UP000734854"/>
    </source>
</evidence>
<comment type="caution">
    <text evidence="4">The sequence shown here is derived from an EMBL/GenBank/DDBJ whole genome shotgun (WGS) entry which is preliminary data.</text>
</comment>
<dbReference type="InterPro" id="IPR003855">
    <property type="entry name" value="K+_transporter"/>
</dbReference>
<dbReference type="AlphaFoldDB" id="A0A8J5G793"/>
<dbReference type="InterPro" id="IPR025521">
    <property type="entry name" value="Neprosin_propep"/>
</dbReference>
<dbReference type="Pfam" id="PF02705">
    <property type="entry name" value="K_trans"/>
    <property type="match status" value="1"/>
</dbReference>
<keyword evidence="5" id="KW-1185">Reference proteome</keyword>
<proteinExistence type="inferred from homology"/>
<protein>
    <submittedName>
        <fullName evidence="4">Uncharacterized protein</fullName>
    </submittedName>
</protein>
<feature type="domain" description="Neprosin activation peptide" evidence="3">
    <location>
        <begin position="25"/>
        <end position="94"/>
    </location>
</feature>
<reference evidence="4 5" key="1">
    <citation type="submission" date="2020-08" db="EMBL/GenBank/DDBJ databases">
        <title>Plant Genome Project.</title>
        <authorList>
            <person name="Zhang R.-G."/>
        </authorList>
    </citation>
    <scope>NUCLEOTIDE SEQUENCE [LARGE SCALE GENOMIC DNA]</scope>
    <source>
        <tissue evidence="4">Rhizome</tissue>
    </source>
</reference>
<evidence type="ECO:0000259" key="3">
    <source>
        <dbReference type="Pfam" id="PF14365"/>
    </source>
</evidence>
<dbReference type="EMBL" id="JACMSC010000011">
    <property type="protein sequence ID" value="KAG6499799.1"/>
    <property type="molecule type" value="Genomic_DNA"/>
</dbReference>
<name>A0A8J5G793_ZINOF</name>
<dbReference type="Proteomes" id="UP000734854">
    <property type="component" value="Unassembled WGS sequence"/>
</dbReference>
<dbReference type="PANTHER" id="PTHR30540:SF88">
    <property type="entry name" value="POTASSIUM TRANSPORTER 13-RELATED"/>
    <property type="match status" value="1"/>
</dbReference>
<dbReference type="GO" id="GO:0016020">
    <property type="term" value="C:membrane"/>
    <property type="evidence" value="ECO:0007669"/>
    <property type="project" value="InterPro"/>
</dbReference>
<dbReference type="Pfam" id="PF14365">
    <property type="entry name" value="Neprosin_AP"/>
    <property type="match status" value="1"/>
</dbReference>
<comment type="similarity">
    <text evidence="1">Belongs to the HAK/KUP transporter (TC 2.A.72.3) family.</text>
</comment>
<organism evidence="4 5">
    <name type="scientific">Zingiber officinale</name>
    <name type="common">Ginger</name>
    <name type="synonym">Amomum zingiber</name>
    <dbReference type="NCBI Taxonomy" id="94328"/>
    <lineage>
        <taxon>Eukaryota</taxon>
        <taxon>Viridiplantae</taxon>
        <taxon>Streptophyta</taxon>
        <taxon>Embryophyta</taxon>
        <taxon>Tracheophyta</taxon>
        <taxon>Spermatophyta</taxon>
        <taxon>Magnoliopsida</taxon>
        <taxon>Liliopsida</taxon>
        <taxon>Zingiberales</taxon>
        <taxon>Zingiberaceae</taxon>
        <taxon>Zingiber</taxon>
    </lineage>
</organism>
<dbReference type="GO" id="GO:0015079">
    <property type="term" value="F:potassium ion transmembrane transporter activity"/>
    <property type="evidence" value="ECO:0007669"/>
    <property type="project" value="InterPro"/>
</dbReference>
<evidence type="ECO:0000313" key="4">
    <source>
        <dbReference type="EMBL" id="KAG6499799.1"/>
    </source>
</evidence>
<evidence type="ECO:0000256" key="1">
    <source>
        <dbReference type="ARBA" id="ARBA00008440"/>
    </source>
</evidence>
<accession>A0A8J5G793</accession>
<dbReference type="PANTHER" id="PTHR30540">
    <property type="entry name" value="OSMOTIC STRESS POTASSIUM TRANSPORTER"/>
    <property type="match status" value="1"/>
</dbReference>
<evidence type="ECO:0000259" key="2">
    <source>
        <dbReference type="Pfam" id="PF02705"/>
    </source>
</evidence>
<dbReference type="InterPro" id="IPR053951">
    <property type="entry name" value="K_trans_N"/>
</dbReference>
<sequence>MRDHLVALRPTYVEDAYRIAFDSRDIYKQLAFDYPLLKNHTLQIKSTAFPKSMNNNPSSEILKLLRCYCPRGTVPIRRTTKEDLIKAMQIQQTQLIDLKDTNVPTKAYSSGVTFSTWNGPTKFYGISMFILQLRETTLLTSLLIGLLRLLEEDAEILGALSLVFWSLTLIALYKYIILVLGADDNGEGGTFALYSLMSRHSKIGLSRTSHAAHEHLTAYELETDCEETRTSLRIKKFLEKNLTSRLLLLLFTLLGTSMVIGDGCLTPTISVVSVVSGLRIKLPGLHEGISGDLSSISKFPQIEVSSSDQPSSSRSIRRFEPTSQLEDKLECVHRKVFGRFTAREALLDKEFWILHQIEIGDEDEDSESSDSESNDDLELSKATEMRLLPSDAGKCILAIMDASYC</sequence>
<gene>
    <name evidence="4" type="ORF">ZIOFF_039591</name>
</gene>
<feature type="domain" description="K+ potassium transporter integral membrane" evidence="2">
    <location>
        <begin position="150"/>
        <end position="287"/>
    </location>
</feature>